<evidence type="ECO:0000313" key="3">
    <source>
        <dbReference type="Proteomes" id="UP001147747"/>
    </source>
</evidence>
<keyword evidence="3" id="KW-1185">Reference proteome</keyword>
<evidence type="ECO:0000313" key="2">
    <source>
        <dbReference type="EMBL" id="KAJ5386979.1"/>
    </source>
</evidence>
<organism evidence="2 3">
    <name type="scientific">Penicillium cosmopolitanum</name>
    <dbReference type="NCBI Taxonomy" id="1131564"/>
    <lineage>
        <taxon>Eukaryota</taxon>
        <taxon>Fungi</taxon>
        <taxon>Dikarya</taxon>
        <taxon>Ascomycota</taxon>
        <taxon>Pezizomycotina</taxon>
        <taxon>Eurotiomycetes</taxon>
        <taxon>Eurotiomycetidae</taxon>
        <taxon>Eurotiales</taxon>
        <taxon>Aspergillaceae</taxon>
        <taxon>Penicillium</taxon>
    </lineage>
</organism>
<name>A0A9W9VPQ2_9EURO</name>
<dbReference type="OrthoDB" id="2119228at2759"/>
<feature type="chain" id="PRO_5040863618" evidence="1">
    <location>
        <begin position="23"/>
        <end position="211"/>
    </location>
</feature>
<dbReference type="GeneID" id="81373137"/>
<accession>A0A9W9VPQ2</accession>
<reference evidence="2" key="2">
    <citation type="journal article" date="2023" name="IMA Fungus">
        <title>Comparative genomic study of the Penicillium genus elucidates a diverse pangenome and 15 lateral gene transfer events.</title>
        <authorList>
            <person name="Petersen C."/>
            <person name="Sorensen T."/>
            <person name="Nielsen M.R."/>
            <person name="Sondergaard T.E."/>
            <person name="Sorensen J.L."/>
            <person name="Fitzpatrick D.A."/>
            <person name="Frisvad J.C."/>
            <person name="Nielsen K.L."/>
        </authorList>
    </citation>
    <scope>NUCLEOTIDE SEQUENCE</scope>
    <source>
        <strain evidence="2">IBT 29677</strain>
    </source>
</reference>
<protein>
    <submittedName>
        <fullName evidence="2">Uncharacterized protein</fullName>
    </submittedName>
</protein>
<dbReference type="AlphaFoldDB" id="A0A9W9VPQ2"/>
<proteinExistence type="predicted"/>
<dbReference type="RefSeq" id="XP_056484777.1">
    <property type="nucleotide sequence ID" value="XM_056634157.1"/>
</dbReference>
<feature type="signal peptide" evidence="1">
    <location>
        <begin position="1"/>
        <end position="22"/>
    </location>
</feature>
<dbReference type="Proteomes" id="UP001147747">
    <property type="component" value="Unassembled WGS sequence"/>
</dbReference>
<sequence length="211" mass="23265">MAFRLPLLGLIALSLFGILSQGLPSVSLQPRGKAQIVIDLLKIFGLVTEETDAWDYDENPDMCLVYMTTEDGGNCEVTVECKDTEKHVIENPEWSLCYVGGRNCFQDDNIGEFCVIFTKKDGREGEGLTEPTLEVPSVEGVIPVSELAEDWYYSEDQNCPSSGGQACAEGPFVCYLGDSGGRKKRWGCGVPKKDADFPEGIKYEDLLDQID</sequence>
<gene>
    <name evidence="2" type="ORF">N7509_009520</name>
</gene>
<dbReference type="EMBL" id="JAPZBU010000009">
    <property type="protein sequence ID" value="KAJ5386979.1"/>
    <property type="molecule type" value="Genomic_DNA"/>
</dbReference>
<reference evidence="2" key="1">
    <citation type="submission" date="2022-12" db="EMBL/GenBank/DDBJ databases">
        <authorList>
            <person name="Petersen C."/>
        </authorList>
    </citation>
    <scope>NUCLEOTIDE SEQUENCE</scope>
    <source>
        <strain evidence="2">IBT 29677</strain>
    </source>
</reference>
<comment type="caution">
    <text evidence="2">The sequence shown here is derived from an EMBL/GenBank/DDBJ whole genome shotgun (WGS) entry which is preliminary data.</text>
</comment>
<evidence type="ECO:0000256" key="1">
    <source>
        <dbReference type="SAM" id="SignalP"/>
    </source>
</evidence>
<keyword evidence="1" id="KW-0732">Signal</keyword>